<evidence type="ECO:0000313" key="2">
    <source>
        <dbReference type="EMBL" id="RJT39764.1"/>
    </source>
</evidence>
<dbReference type="EMBL" id="QZWZ01000008">
    <property type="protein sequence ID" value="RJT39764.1"/>
    <property type="molecule type" value="Genomic_DNA"/>
</dbReference>
<comment type="caution">
    <text evidence="2">The sequence shown here is derived from an EMBL/GenBank/DDBJ whole genome shotgun (WGS) entry which is preliminary data.</text>
</comment>
<dbReference type="AlphaFoldDB" id="A0A3A5KTS3"/>
<dbReference type="InterPro" id="IPR026001">
    <property type="entry name" value="Abi-like_C"/>
</dbReference>
<proteinExistence type="predicted"/>
<reference evidence="2 3" key="1">
    <citation type="submission" date="2018-09" db="EMBL/GenBank/DDBJ databases">
        <title>Mesorhizobium carmichaelinearum sp. nov. isolated from Carmichaelinea spp. root nodules in New Zealand.</title>
        <authorList>
            <person name="De Meyer S.E."/>
        </authorList>
    </citation>
    <scope>NUCLEOTIDE SEQUENCE [LARGE SCALE GENOMIC DNA]</scope>
    <source>
        <strain evidence="2 3">ICMP19557</strain>
    </source>
</reference>
<feature type="domain" description="Abortive infection protein-like C-terminal" evidence="1">
    <location>
        <begin position="155"/>
        <end position="231"/>
    </location>
</feature>
<protein>
    <recommendedName>
        <fullName evidence="1">Abortive infection protein-like C-terminal domain-containing protein</fullName>
    </recommendedName>
</protein>
<dbReference type="OrthoDB" id="7021751at2"/>
<dbReference type="Pfam" id="PF14355">
    <property type="entry name" value="Abi_C"/>
    <property type="match status" value="1"/>
</dbReference>
<gene>
    <name evidence="2" type="ORF">D3227_13235</name>
</gene>
<accession>A0A3A5KTS3</accession>
<dbReference type="Proteomes" id="UP000272706">
    <property type="component" value="Unassembled WGS sequence"/>
</dbReference>
<evidence type="ECO:0000313" key="3">
    <source>
        <dbReference type="Proteomes" id="UP000272706"/>
    </source>
</evidence>
<dbReference type="RefSeq" id="WP_120014537.1">
    <property type="nucleotide sequence ID" value="NZ_QZWZ01000008.1"/>
</dbReference>
<sequence length="239" mass="26281">MEKSITATLRTAIVDALYPISANMLADVCEAVGLAPGTRDEAFSSKQRYVSKRLLKLPPENVLDIARNVHSEYPTEDLERALRRAVQSYPADSTISNSLASFDESGVHTIWQRALGRRESDPEGALTLARTLLEEVCKHIIEASGKTYGEKDELPRLYRTAAECLNLAPDQHTEDIFKRILGGCQTVVEGLGSIRNRLSDAHGKGRKPARPSARHAALAVNLAGAMTTFLVQTWNERNA</sequence>
<organism evidence="2 3">
    <name type="scientific">Mesorhizobium waimense</name>
    <dbReference type="NCBI Taxonomy" id="1300307"/>
    <lineage>
        <taxon>Bacteria</taxon>
        <taxon>Pseudomonadati</taxon>
        <taxon>Pseudomonadota</taxon>
        <taxon>Alphaproteobacteria</taxon>
        <taxon>Hyphomicrobiales</taxon>
        <taxon>Phyllobacteriaceae</taxon>
        <taxon>Mesorhizobium</taxon>
    </lineage>
</organism>
<evidence type="ECO:0000259" key="1">
    <source>
        <dbReference type="Pfam" id="PF14355"/>
    </source>
</evidence>
<name>A0A3A5KTS3_9HYPH</name>
<keyword evidence="3" id="KW-1185">Reference proteome</keyword>